<dbReference type="Pfam" id="PF09365">
    <property type="entry name" value="DUF2461"/>
    <property type="match status" value="1"/>
</dbReference>
<dbReference type="EMBL" id="CP147247">
    <property type="protein sequence ID" value="WYJ92328.1"/>
    <property type="molecule type" value="Genomic_DNA"/>
</dbReference>
<evidence type="ECO:0000313" key="1">
    <source>
        <dbReference type="EMBL" id="OTP06692.1"/>
    </source>
</evidence>
<sequence>MTTTNKTMLTFLKNLAENNSLEWMHQHEKEKKDALNHFYGLVQTLQNEIPAFDPDIPMIEPNKLSFRLNRDTRFSHDKSPYNPTFRAHIGPNGKPYIPAGYFIQLAPEGHDSFLGGGVFGTQFPQATAFVREYLLAHPQEFLALLEAPRFKKYFQLQGEQLKRFPKGYEETGTAIDPFIKYKSWYLQYDLAYDQLLDEKQLIQTCLDVFEAMKPFNDYLNRALIDFQFPERR</sequence>
<dbReference type="RefSeq" id="WP_086351180.1">
    <property type="nucleotide sequence ID" value="NZ_CP147247.1"/>
</dbReference>
<dbReference type="InterPro" id="IPR012808">
    <property type="entry name" value="CHP02453"/>
</dbReference>
<dbReference type="PIRSF" id="PIRSF028451">
    <property type="entry name" value="UCP028451"/>
    <property type="match status" value="1"/>
</dbReference>
<proteinExistence type="predicted"/>
<protein>
    <recommendedName>
        <fullName evidence="4">TIGR02453 family protein</fullName>
    </recommendedName>
</protein>
<evidence type="ECO:0000313" key="2">
    <source>
        <dbReference type="EMBL" id="WYJ92328.1"/>
    </source>
</evidence>
<dbReference type="PANTHER" id="PTHR36452">
    <property type="entry name" value="CHROMOSOME 12, WHOLE GENOME SHOTGUN SEQUENCE"/>
    <property type="match status" value="1"/>
</dbReference>
<evidence type="ECO:0000313" key="3">
    <source>
        <dbReference type="Proteomes" id="UP000195141"/>
    </source>
</evidence>
<dbReference type="PANTHER" id="PTHR36452:SF1">
    <property type="entry name" value="DUF2461 DOMAIN-CONTAINING PROTEIN"/>
    <property type="match status" value="1"/>
</dbReference>
<dbReference type="InterPro" id="IPR015996">
    <property type="entry name" value="UCP028451"/>
</dbReference>
<dbReference type="OrthoDB" id="9794241at2"/>
<dbReference type="NCBIfam" id="TIGR02453">
    <property type="entry name" value="TIGR02453 family protein"/>
    <property type="match status" value="1"/>
</dbReference>
<keyword evidence="3" id="KW-1185">Reference proteome</keyword>
<name>A0A242JUW7_9ENTE</name>
<gene>
    <name evidence="2" type="ORF">A5888_004101</name>
    <name evidence="1" type="ORF">A5888_004226</name>
</gene>
<reference evidence="1" key="1">
    <citation type="submission" date="2017-05" db="EMBL/GenBank/DDBJ databases">
        <title>The Genome Sequence of Enterococcus sp. 9E7_DIV0242.</title>
        <authorList>
            <consortium name="The Broad Institute Genomics Platform"/>
            <consortium name="The Broad Institute Genomic Center for Infectious Diseases"/>
            <person name="Earl A."/>
            <person name="Manson A."/>
            <person name="Schwartman J."/>
            <person name="Gilmore M."/>
            <person name="Abouelleil A."/>
            <person name="Cao P."/>
            <person name="Chapman S."/>
            <person name="Cusick C."/>
            <person name="Shea T."/>
            <person name="Young S."/>
            <person name="Neafsey D."/>
            <person name="Nusbaum C."/>
            <person name="Birren B."/>
        </authorList>
    </citation>
    <scope>NUCLEOTIDE SEQUENCE [LARGE SCALE GENOMIC DNA]</scope>
    <source>
        <strain evidence="1">9E7_DIV0242</strain>
    </source>
</reference>
<reference evidence="2" key="2">
    <citation type="submission" date="2017-05" db="EMBL/GenBank/DDBJ databases">
        <authorList>
            <consortium name="The Broad Institute Genomics Platform"/>
            <consortium name="The Broad Institute Genomic Center for Infectious Diseases"/>
            <person name="Earl A."/>
            <person name="Manson A."/>
            <person name="Schwartman J."/>
            <person name="Gilmore M."/>
            <person name="Abouelleil A."/>
            <person name="Cao P."/>
            <person name="Chapman S."/>
            <person name="Cusick C."/>
            <person name="Shea T."/>
            <person name="Young S."/>
            <person name="Neafsey D."/>
            <person name="Nusbaum C."/>
            <person name="Birren B."/>
        </authorList>
    </citation>
    <scope>NUCLEOTIDE SEQUENCE</scope>
    <source>
        <strain evidence="2">9E7_DIV0242</strain>
    </source>
</reference>
<organism evidence="1">
    <name type="scientific">Candidatus Enterococcus clewellii</name>
    <dbReference type="NCBI Taxonomy" id="1834193"/>
    <lineage>
        <taxon>Bacteria</taxon>
        <taxon>Bacillati</taxon>
        <taxon>Bacillota</taxon>
        <taxon>Bacilli</taxon>
        <taxon>Lactobacillales</taxon>
        <taxon>Enterococcaceae</taxon>
        <taxon>Enterococcus</taxon>
    </lineage>
</organism>
<accession>A0A242JUW7</accession>
<dbReference type="AlphaFoldDB" id="A0A242JUW7"/>
<dbReference type="EMBL" id="NGMM01000029">
    <property type="protein sequence ID" value="OTP06692.1"/>
    <property type="molecule type" value="Genomic_DNA"/>
</dbReference>
<evidence type="ECO:0008006" key="4">
    <source>
        <dbReference type="Google" id="ProtNLM"/>
    </source>
</evidence>
<reference evidence="2" key="3">
    <citation type="submission" date="2024-03" db="EMBL/GenBank/DDBJ databases">
        <title>The Genome Sequence of Enterococcus sp. DIV0242b.</title>
        <authorList>
            <consortium name="The Broad Institute Genomics Platform"/>
            <consortium name="The Broad Institute Microbial Omics Core"/>
            <consortium name="The Broad Institute Genomic Center for Infectious Diseases"/>
            <person name="Earl A."/>
            <person name="Manson A."/>
            <person name="Gilmore M."/>
            <person name="Schwartman J."/>
            <person name="Shea T."/>
            <person name="Abouelleil A."/>
            <person name="Cao P."/>
            <person name="Chapman S."/>
            <person name="Cusick C."/>
            <person name="Young S."/>
            <person name="Neafsey D."/>
            <person name="Nusbaum C."/>
            <person name="Birren B."/>
        </authorList>
    </citation>
    <scope>NUCLEOTIDE SEQUENCE</scope>
    <source>
        <strain evidence="2">9E7_DIV0242</strain>
    </source>
</reference>
<dbReference type="Proteomes" id="UP000195141">
    <property type="component" value="Chromosome"/>
</dbReference>